<dbReference type="GO" id="GO:0005524">
    <property type="term" value="F:ATP binding"/>
    <property type="evidence" value="ECO:0007669"/>
    <property type="project" value="UniProtKB-KW"/>
</dbReference>
<dbReference type="InterPro" id="IPR011009">
    <property type="entry name" value="Kinase-like_dom_sf"/>
</dbReference>
<dbReference type="InterPro" id="IPR018490">
    <property type="entry name" value="cNMP-bd_dom_sf"/>
</dbReference>
<feature type="compositionally biased region" description="Polar residues" evidence="12">
    <location>
        <begin position="982"/>
        <end position="1007"/>
    </location>
</feature>
<dbReference type="InterPro" id="IPR000719">
    <property type="entry name" value="Prot_kinase_dom"/>
</dbReference>
<keyword evidence="8" id="KW-0067">ATP-binding</keyword>
<keyword evidence="3" id="KW-0723">Serine/threonine-protein kinase</keyword>
<sequence length="1031" mass="112473">MASILRNRFALLPPELFPEPAAERRAPATARGPPPPVLTEHDVDAPEGPQSSRSAPASARRLKRTGKVGSRAAAAVREVLATRAPARVAAAPKLGVPEVAPPLGEAKLDGARARAAQAKVFGMADKASAELSRQHAFESAVLRQELTTLRFELSMLRDETDRSKEDALHVRRNVEQDRDLARAEADKLRADAARVRDEAARSEQSLKRADAELQASREEKLLADAREAELRGEIDALRASIQAQAVERDKVVPAGAKPRRLERVEIKSGKAAEVLPRLGEDAFLSAMVGGTSGGGGLDALAHALRTRRMGGLSGSMMPPAVRNMIIDRFSVLRAFSALDHALRTQLVTGMHRVEHATGQVICTVGQEPRYLLIVESGKVGLTEGDENARIVEELPAGTLLCEDAITLDVPCTATAIALQKTVLWGLDAGDFRIARRWLRLEERSHVFKMMRLLPAFSDMTDRQLSKLADVAVSLRVAEGELIIREKDDGDALFMVDSGDAQVYIAATNHVIKHFSVGDYFGETSLLFNMKRTASVKALSPMVLIRLQRSDFLRLPPFILGAFKRNINLTEYEKAGIALPDEVKKAALGRDDKMASGVRHVGELPPNGMSLPRAHPDEVVITGPLARGAYGFVFLAKDRRTGAHWAVKLLTKFRLASSGTARHAASELLLMRTLSHPCIVGYVGAYHGAANVAFIVEPCFGGDLFRLIDLYDKGMKREDAAFYAGAVVLAIGHLHAHEWIYRDLKPENVLLDAQGFPRLCDFGFARQISDRAYTRCGTPEYMSRELVVGEGANEASDWWAVGILIYEMLTGGKTPFMAESIKGVYDRIIAGKVDYPERHFDERSRQIVSALLQPKLADRLGYLSGGVDDICAHPFFAELPFDSLVNRVMEPPWRPRFPVNPLNGKGSDVSAHFDNETTFAVPGVGKYSHVTLTQLCSRHLADERDAPVHKHISLNKGVPDGTTWAEYFRKHFGLEVSSSSFGEQLNARVSPSNSPTRGTSRRSSNASNIGGVGAGAGGVRTPLAAPLVQSKR</sequence>
<dbReference type="Proteomes" id="UP000751190">
    <property type="component" value="Unassembled WGS sequence"/>
</dbReference>
<keyword evidence="5" id="KW-0479">Metal-binding</keyword>
<evidence type="ECO:0000256" key="7">
    <source>
        <dbReference type="ARBA" id="ARBA00022777"/>
    </source>
</evidence>
<comment type="cofactor">
    <cofactor evidence="1">
        <name>Mg(2+)</name>
        <dbReference type="ChEBI" id="CHEBI:18420"/>
    </cofactor>
</comment>
<evidence type="ECO:0000259" key="14">
    <source>
        <dbReference type="PROSITE" id="PS50042"/>
    </source>
</evidence>
<keyword evidence="16" id="KW-1185">Reference proteome</keyword>
<evidence type="ECO:0000256" key="5">
    <source>
        <dbReference type="ARBA" id="ARBA00022723"/>
    </source>
</evidence>
<dbReference type="PROSITE" id="PS00889">
    <property type="entry name" value="CNMP_BINDING_2"/>
    <property type="match status" value="1"/>
</dbReference>
<keyword evidence="2" id="KW-0963">Cytoplasm</keyword>
<protein>
    <recommendedName>
        <fullName evidence="10">cGMP-dependent protein kinase</fullName>
    </recommendedName>
</protein>
<dbReference type="SMART" id="SM00220">
    <property type="entry name" value="S_TKc"/>
    <property type="match status" value="1"/>
</dbReference>
<dbReference type="InterPro" id="IPR014710">
    <property type="entry name" value="RmlC-like_jellyroll"/>
</dbReference>
<dbReference type="InterPro" id="IPR000595">
    <property type="entry name" value="cNMP-bd_dom"/>
</dbReference>
<evidence type="ECO:0000256" key="1">
    <source>
        <dbReference type="ARBA" id="ARBA00001946"/>
    </source>
</evidence>
<keyword evidence="9" id="KW-0460">Magnesium</keyword>
<keyword evidence="7" id="KW-0418">Kinase</keyword>
<dbReference type="SUPFAM" id="SSF56112">
    <property type="entry name" value="Protein kinase-like (PK-like)"/>
    <property type="match status" value="1"/>
</dbReference>
<dbReference type="Gene3D" id="3.30.200.20">
    <property type="entry name" value="Phosphorylase Kinase, domain 1"/>
    <property type="match status" value="1"/>
</dbReference>
<feature type="domain" description="Protein kinase" evidence="13">
    <location>
        <begin position="618"/>
        <end position="875"/>
    </location>
</feature>
<feature type="domain" description="Cyclic nucleotide-binding" evidence="14">
    <location>
        <begin position="455"/>
        <end position="554"/>
    </location>
</feature>
<feature type="domain" description="Cyclic nucleotide-binding" evidence="14">
    <location>
        <begin position="334"/>
        <end position="432"/>
    </location>
</feature>
<dbReference type="SUPFAM" id="SSF51206">
    <property type="entry name" value="cAMP-binding domain-like"/>
    <property type="match status" value="2"/>
</dbReference>
<evidence type="ECO:0000256" key="9">
    <source>
        <dbReference type="ARBA" id="ARBA00022842"/>
    </source>
</evidence>
<dbReference type="PROSITE" id="PS50011">
    <property type="entry name" value="PROTEIN_KINASE_DOM"/>
    <property type="match status" value="1"/>
</dbReference>
<evidence type="ECO:0000313" key="15">
    <source>
        <dbReference type="EMBL" id="KAG8465627.1"/>
    </source>
</evidence>
<dbReference type="Pfam" id="PF00069">
    <property type="entry name" value="Pkinase"/>
    <property type="match status" value="1"/>
</dbReference>
<evidence type="ECO:0000256" key="6">
    <source>
        <dbReference type="ARBA" id="ARBA00022741"/>
    </source>
</evidence>
<accession>A0A8J5XJR0</accession>
<dbReference type="CDD" id="cd00038">
    <property type="entry name" value="CAP_ED"/>
    <property type="match status" value="2"/>
</dbReference>
<feature type="region of interest" description="Disordered" evidence="12">
    <location>
        <begin position="982"/>
        <end position="1031"/>
    </location>
</feature>
<dbReference type="PANTHER" id="PTHR24353">
    <property type="entry name" value="CYCLIC NUCLEOTIDE-DEPENDENT PROTEIN KINASE"/>
    <property type="match status" value="1"/>
</dbReference>
<evidence type="ECO:0000256" key="10">
    <source>
        <dbReference type="ARBA" id="ARBA00024113"/>
    </source>
</evidence>
<dbReference type="GO" id="GO:0046872">
    <property type="term" value="F:metal ion binding"/>
    <property type="evidence" value="ECO:0007669"/>
    <property type="project" value="UniProtKB-KW"/>
</dbReference>
<name>A0A8J5XJR0_DIALT</name>
<keyword evidence="4" id="KW-0808">Transferase</keyword>
<dbReference type="EMBL" id="JAGTXO010000010">
    <property type="protein sequence ID" value="KAG8465627.1"/>
    <property type="molecule type" value="Genomic_DNA"/>
</dbReference>
<proteinExistence type="predicted"/>
<dbReference type="PANTHER" id="PTHR24353:SF37">
    <property type="entry name" value="CAMP-DEPENDENT PROTEIN KINASE CATALYTIC SUBUNIT PRKX"/>
    <property type="match status" value="1"/>
</dbReference>
<reference evidence="15" key="1">
    <citation type="submission" date="2021-05" db="EMBL/GenBank/DDBJ databases">
        <title>The genome of the haptophyte Pavlova lutheri (Diacronema luteri, Pavlovales) - a model for lipid biosynthesis in eukaryotic algae.</title>
        <authorList>
            <person name="Hulatt C.J."/>
            <person name="Posewitz M.C."/>
        </authorList>
    </citation>
    <scope>NUCLEOTIDE SEQUENCE</scope>
    <source>
        <strain evidence="15">NIVA-4/92</strain>
    </source>
</reference>
<dbReference type="PRINTS" id="PR00103">
    <property type="entry name" value="CAMPKINASE"/>
</dbReference>
<keyword evidence="6" id="KW-0547">Nucleotide-binding</keyword>
<dbReference type="AlphaFoldDB" id="A0A8J5XJR0"/>
<dbReference type="GO" id="GO:0005952">
    <property type="term" value="C:cAMP-dependent protein kinase complex"/>
    <property type="evidence" value="ECO:0007669"/>
    <property type="project" value="TreeGrafter"/>
</dbReference>
<evidence type="ECO:0000256" key="11">
    <source>
        <dbReference type="SAM" id="Coils"/>
    </source>
</evidence>
<evidence type="ECO:0000256" key="8">
    <source>
        <dbReference type="ARBA" id="ARBA00022840"/>
    </source>
</evidence>
<feature type="region of interest" description="Disordered" evidence="12">
    <location>
        <begin position="15"/>
        <end position="68"/>
    </location>
</feature>
<dbReference type="GO" id="GO:0004691">
    <property type="term" value="F:cAMP-dependent protein kinase activity"/>
    <property type="evidence" value="ECO:0007669"/>
    <property type="project" value="TreeGrafter"/>
</dbReference>
<dbReference type="Gene3D" id="1.10.510.10">
    <property type="entry name" value="Transferase(Phosphotransferase) domain 1"/>
    <property type="match status" value="1"/>
</dbReference>
<keyword evidence="11" id="KW-0175">Coiled coil</keyword>
<dbReference type="PROSITE" id="PS50042">
    <property type="entry name" value="CNMP_BINDING_3"/>
    <property type="match status" value="2"/>
</dbReference>
<dbReference type="InterPro" id="IPR018488">
    <property type="entry name" value="cNMP-bd_CS"/>
</dbReference>
<evidence type="ECO:0000256" key="2">
    <source>
        <dbReference type="ARBA" id="ARBA00022490"/>
    </source>
</evidence>
<comment type="caution">
    <text evidence="15">The sequence shown here is derived from an EMBL/GenBank/DDBJ whole genome shotgun (WGS) entry which is preliminary data.</text>
</comment>
<evidence type="ECO:0000313" key="16">
    <source>
        <dbReference type="Proteomes" id="UP000751190"/>
    </source>
</evidence>
<dbReference type="Gene3D" id="2.60.120.10">
    <property type="entry name" value="Jelly Rolls"/>
    <property type="match status" value="2"/>
</dbReference>
<dbReference type="Pfam" id="PF00027">
    <property type="entry name" value="cNMP_binding"/>
    <property type="match status" value="2"/>
</dbReference>
<dbReference type="SMART" id="SM00100">
    <property type="entry name" value="cNMP"/>
    <property type="match status" value="2"/>
</dbReference>
<organism evidence="15 16">
    <name type="scientific">Diacronema lutheri</name>
    <name type="common">Unicellular marine alga</name>
    <name type="synonym">Monochrysis lutheri</name>
    <dbReference type="NCBI Taxonomy" id="2081491"/>
    <lineage>
        <taxon>Eukaryota</taxon>
        <taxon>Haptista</taxon>
        <taxon>Haptophyta</taxon>
        <taxon>Pavlovophyceae</taxon>
        <taxon>Pavlovales</taxon>
        <taxon>Pavlovaceae</taxon>
        <taxon>Diacronema</taxon>
    </lineage>
</organism>
<evidence type="ECO:0000256" key="12">
    <source>
        <dbReference type="SAM" id="MobiDB-lite"/>
    </source>
</evidence>
<feature type="coiled-coil region" evidence="11">
    <location>
        <begin position="171"/>
        <end position="228"/>
    </location>
</feature>
<evidence type="ECO:0000259" key="13">
    <source>
        <dbReference type="PROSITE" id="PS50011"/>
    </source>
</evidence>
<evidence type="ECO:0000256" key="4">
    <source>
        <dbReference type="ARBA" id="ARBA00022679"/>
    </source>
</evidence>
<gene>
    <name evidence="15" type="ORF">KFE25_002934</name>
</gene>
<evidence type="ECO:0000256" key="3">
    <source>
        <dbReference type="ARBA" id="ARBA00022527"/>
    </source>
</evidence>